<name>A0A832ZU51_CALS0</name>
<keyword evidence="4" id="KW-0547">Nucleotide-binding</keyword>
<feature type="binding site" evidence="4">
    <location>
        <position position="91"/>
    </location>
    <ligand>
        <name>a divalent metal cation</name>
        <dbReference type="ChEBI" id="CHEBI:60240"/>
    </ligand>
</feature>
<keyword evidence="4" id="KW-0963">Cytoplasm</keyword>
<evidence type="ECO:0000313" key="7">
    <source>
        <dbReference type="EMBL" id="HIQ29020.1"/>
    </source>
</evidence>
<dbReference type="SUPFAM" id="SSF64167">
    <property type="entry name" value="SurE-like"/>
    <property type="match status" value="1"/>
</dbReference>
<dbReference type="Proteomes" id="UP000608579">
    <property type="component" value="Unassembled WGS sequence"/>
</dbReference>
<dbReference type="InterPro" id="IPR036523">
    <property type="entry name" value="SurE-like_sf"/>
</dbReference>
<evidence type="ECO:0000256" key="3">
    <source>
        <dbReference type="ARBA" id="ARBA00022801"/>
    </source>
</evidence>
<evidence type="ECO:0000259" key="6">
    <source>
        <dbReference type="Pfam" id="PF01975"/>
    </source>
</evidence>
<dbReference type="NCBIfam" id="TIGR00087">
    <property type="entry name" value="surE"/>
    <property type="match status" value="1"/>
</dbReference>
<feature type="compositionally biased region" description="Polar residues" evidence="5">
    <location>
        <begin position="1"/>
        <end position="18"/>
    </location>
</feature>
<dbReference type="Pfam" id="PF01975">
    <property type="entry name" value="SurE"/>
    <property type="match status" value="1"/>
</dbReference>
<feature type="region of interest" description="Disordered" evidence="5">
    <location>
        <begin position="1"/>
        <end position="30"/>
    </location>
</feature>
<keyword evidence="3 4" id="KW-0378">Hydrolase</keyword>
<dbReference type="GO" id="GO:0008253">
    <property type="term" value="F:5'-nucleotidase activity"/>
    <property type="evidence" value="ECO:0007669"/>
    <property type="project" value="UniProtKB-UniRule"/>
</dbReference>
<comment type="catalytic activity">
    <reaction evidence="4">
        <text>a ribonucleoside 5'-phosphate + H2O = a ribonucleoside + phosphate</text>
        <dbReference type="Rhea" id="RHEA:12484"/>
        <dbReference type="ChEBI" id="CHEBI:15377"/>
        <dbReference type="ChEBI" id="CHEBI:18254"/>
        <dbReference type="ChEBI" id="CHEBI:43474"/>
        <dbReference type="ChEBI" id="CHEBI:58043"/>
        <dbReference type="EC" id="3.1.3.5"/>
    </reaction>
</comment>
<evidence type="ECO:0000256" key="1">
    <source>
        <dbReference type="ARBA" id="ARBA00011062"/>
    </source>
</evidence>
<dbReference type="EC" id="3.1.3.5" evidence="4"/>
<sequence length="318" mass="35749">MPYQRRQPTSSRGSLNSWRKTKKQPRESRGTSLLNINNVSLLNPVYKSAPALRKILLTNDDGVGKYGLWVLYEEIKSLGDVTVVAPESARSSTGMSLTFHKALRIKKIMIRGKVAYAVSGNPADCISLGIYRILNGRKPDLVVSGINEGDNISIQAVYSSGTVAAAVHAAIMGIPSIAFSLHIPENNWEERREIKLRMVKAAEVAGRITKWLMEKGLPEGVDYINVNFPYEIDRKTDIEITTLSKARYNDFIIERRDPRGKPYYWQWGKLKPVTEFKPGTDAYALFVEKKISISPMSLDTSVKASENLLEEIRRFIKS</sequence>
<evidence type="ECO:0000256" key="5">
    <source>
        <dbReference type="SAM" id="MobiDB-lite"/>
    </source>
</evidence>
<evidence type="ECO:0000256" key="4">
    <source>
        <dbReference type="HAMAP-Rule" id="MF_00060"/>
    </source>
</evidence>
<dbReference type="GO" id="GO:0005737">
    <property type="term" value="C:cytoplasm"/>
    <property type="evidence" value="ECO:0007669"/>
    <property type="project" value="UniProtKB-SubCell"/>
</dbReference>
<dbReference type="PANTHER" id="PTHR30457">
    <property type="entry name" value="5'-NUCLEOTIDASE SURE"/>
    <property type="match status" value="1"/>
</dbReference>
<reference evidence="7" key="1">
    <citation type="journal article" date="2020" name="ISME J.">
        <title>Gammaproteobacteria mediating utilization of methyl-, sulfur- and petroleum organic compounds in deep ocean hydrothermal plumes.</title>
        <authorList>
            <person name="Zhou Z."/>
            <person name="Liu Y."/>
            <person name="Pan J."/>
            <person name="Cron B.R."/>
            <person name="Toner B.M."/>
            <person name="Anantharaman K."/>
            <person name="Breier J.A."/>
            <person name="Dick G.J."/>
            <person name="Li M."/>
        </authorList>
    </citation>
    <scope>NUCLEOTIDE SEQUENCE</scope>
    <source>
        <strain evidence="7">SZUA-1515</strain>
    </source>
</reference>
<dbReference type="AlphaFoldDB" id="A0A832ZU51"/>
<gene>
    <name evidence="4 7" type="primary">surE</name>
    <name evidence="7" type="ORF">EYH45_00485</name>
</gene>
<comment type="similarity">
    <text evidence="1 4">Belongs to the SurE nucleotidase family.</text>
</comment>
<proteinExistence type="inferred from homology"/>
<accession>A0A832ZU51</accession>
<comment type="subcellular location">
    <subcellularLocation>
        <location evidence="4">Cytoplasm</location>
    </subcellularLocation>
</comment>
<dbReference type="GO" id="GO:0046872">
    <property type="term" value="F:metal ion binding"/>
    <property type="evidence" value="ECO:0007669"/>
    <property type="project" value="UniProtKB-UniRule"/>
</dbReference>
<feature type="binding site" evidence="4">
    <location>
        <position position="147"/>
    </location>
    <ligand>
        <name>a divalent metal cation</name>
        <dbReference type="ChEBI" id="CHEBI:60240"/>
    </ligand>
</feature>
<comment type="function">
    <text evidence="4">Nucleotidase that shows phosphatase activity on nucleoside 5'-monophosphates.</text>
</comment>
<dbReference type="InterPro" id="IPR030048">
    <property type="entry name" value="SurE"/>
</dbReference>
<feature type="domain" description="Survival protein SurE-like phosphatase/nucleotidase" evidence="6">
    <location>
        <begin position="55"/>
        <end position="249"/>
    </location>
</feature>
<feature type="binding site" evidence="4">
    <location>
        <position position="60"/>
    </location>
    <ligand>
        <name>a divalent metal cation</name>
        <dbReference type="ChEBI" id="CHEBI:60240"/>
    </ligand>
</feature>
<feature type="binding site" evidence="4">
    <location>
        <position position="61"/>
    </location>
    <ligand>
        <name>a divalent metal cation</name>
        <dbReference type="ChEBI" id="CHEBI:60240"/>
    </ligand>
</feature>
<protein>
    <recommendedName>
        <fullName evidence="4">5'-nucleotidase SurE</fullName>
        <ecNumber evidence="4">3.1.3.5</ecNumber>
    </recommendedName>
    <alternativeName>
        <fullName evidence="4">Nucleoside 5'-monophosphate phosphohydrolase</fullName>
    </alternativeName>
</protein>
<organism evidence="7 8">
    <name type="scientific">Caldiarchaeum subterraneum</name>
    <dbReference type="NCBI Taxonomy" id="311458"/>
    <lineage>
        <taxon>Archaea</taxon>
        <taxon>Nitrososphaerota</taxon>
        <taxon>Candidatus Caldarchaeales</taxon>
        <taxon>Candidatus Caldarchaeaceae</taxon>
        <taxon>Candidatus Caldarchaeum</taxon>
    </lineage>
</organism>
<dbReference type="GO" id="GO:0000166">
    <property type="term" value="F:nucleotide binding"/>
    <property type="evidence" value="ECO:0007669"/>
    <property type="project" value="UniProtKB-KW"/>
</dbReference>
<dbReference type="InterPro" id="IPR002828">
    <property type="entry name" value="SurE-like_Pase/nucleotidase"/>
</dbReference>
<evidence type="ECO:0000256" key="2">
    <source>
        <dbReference type="ARBA" id="ARBA00022723"/>
    </source>
</evidence>
<comment type="caution">
    <text evidence="7">The sequence shown here is derived from an EMBL/GenBank/DDBJ whole genome shotgun (WGS) entry which is preliminary data.</text>
</comment>
<keyword evidence="2 4" id="KW-0479">Metal-binding</keyword>
<evidence type="ECO:0000313" key="8">
    <source>
        <dbReference type="Proteomes" id="UP000608579"/>
    </source>
</evidence>
<dbReference type="HAMAP" id="MF_00060">
    <property type="entry name" value="SurE"/>
    <property type="match status" value="1"/>
</dbReference>
<comment type="cofactor">
    <cofactor evidence="4">
        <name>a divalent metal cation</name>
        <dbReference type="ChEBI" id="CHEBI:60240"/>
    </cofactor>
    <text evidence="4">Binds 1 divalent metal cation per subunit.</text>
</comment>
<dbReference type="Gene3D" id="3.40.1210.10">
    <property type="entry name" value="Survival protein SurE-like phosphatase/nucleotidase"/>
    <property type="match status" value="1"/>
</dbReference>
<dbReference type="EMBL" id="DQVM01000010">
    <property type="protein sequence ID" value="HIQ29020.1"/>
    <property type="molecule type" value="Genomic_DNA"/>
</dbReference>
<dbReference type="PANTHER" id="PTHR30457:SF0">
    <property type="entry name" value="PHOSPHATASE, PUTATIVE (AFU_ORTHOLOGUE AFUA_4G01070)-RELATED"/>
    <property type="match status" value="1"/>
</dbReference>